<reference evidence="7 8" key="1">
    <citation type="submission" date="2024-04" db="EMBL/GenBank/DDBJ databases">
        <title>Dissimilatory iodate-reducing microorganisms contribute to the enrichment of iodine in groundwater.</title>
        <authorList>
            <person name="Jiang Z."/>
        </authorList>
    </citation>
    <scope>NUCLEOTIDE SEQUENCE [LARGE SCALE GENOMIC DNA]</scope>
    <source>
        <strain evidence="7 8">NCP973</strain>
    </source>
</reference>
<feature type="region of interest" description="Disordered" evidence="5">
    <location>
        <begin position="58"/>
        <end position="89"/>
    </location>
</feature>
<keyword evidence="3" id="KW-0963">Cytoplasm</keyword>
<dbReference type="SMART" id="SM00528">
    <property type="entry name" value="HNS"/>
    <property type="match status" value="1"/>
</dbReference>
<protein>
    <submittedName>
        <fullName evidence="7">H-NS histone family protein</fullName>
    </submittedName>
</protein>
<sequence length="114" mass="12431">MTSKVKDAKAALLKAQQAYQDALKVERESAVEQAKELVDTFGITASELGFKAKRAKRGTSVKSETSTSKLPAKYANPANPSETWTGRGAKDKRPKWVLDYIANGGKIEDCLIKT</sequence>
<keyword evidence="8" id="KW-1185">Reference proteome</keyword>
<comment type="subcellular location">
    <subcellularLocation>
        <location evidence="1">Cytoplasm</location>
        <location evidence="1">Nucleoid</location>
    </subcellularLocation>
</comment>
<organism evidence="7 8">
    <name type="scientific">Azonexus hydrophilus</name>
    <dbReference type="NCBI Taxonomy" id="418702"/>
    <lineage>
        <taxon>Bacteria</taxon>
        <taxon>Pseudomonadati</taxon>
        <taxon>Pseudomonadota</taxon>
        <taxon>Betaproteobacteria</taxon>
        <taxon>Rhodocyclales</taxon>
        <taxon>Azonexaceae</taxon>
        <taxon>Azonexus</taxon>
    </lineage>
</organism>
<evidence type="ECO:0000256" key="2">
    <source>
        <dbReference type="ARBA" id="ARBA00010610"/>
    </source>
</evidence>
<evidence type="ECO:0000259" key="6">
    <source>
        <dbReference type="SMART" id="SM00528"/>
    </source>
</evidence>
<dbReference type="Pfam" id="PF00816">
    <property type="entry name" value="Histone_HNS"/>
    <property type="match status" value="1"/>
</dbReference>
<dbReference type="PANTHER" id="PTHR38097">
    <property type="match status" value="1"/>
</dbReference>
<dbReference type="Proteomes" id="UP001479520">
    <property type="component" value="Chromosome"/>
</dbReference>
<evidence type="ECO:0000256" key="3">
    <source>
        <dbReference type="ARBA" id="ARBA00022490"/>
    </source>
</evidence>
<keyword evidence="4" id="KW-0238">DNA-binding</keyword>
<evidence type="ECO:0000313" key="8">
    <source>
        <dbReference type="Proteomes" id="UP001479520"/>
    </source>
</evidence>
<evidence type="ECO:0000256" key="1">
    <source>
        <dbReference type="ARBA" id="ARBA00004453"/>
    </source>
</evidence>
<gene>
    <name evidence="7" type="ORF">AADV58_08615</name>
</gene>
<dbReference type="InterPro" id="IPR037150">
    <property type="entry name" value="H-NS_C_dom_sf"/>
</dbReference>
<name>A0ABZ2XCC9_9RHOO</name>
<dbReference type="Gene3D" id="4.10.430.10">
    <property type="entry name" value="Histone-like protein H-NS, C-terminal domain"/>
    <property type="match status" value="1"/>
</dbReference>
<proteinExistence type="inferred from homology"/>
<dbReference type="EMBL" id="CP151406">
    <property type="protein sequence ID" value="WZJ20028.1"/>
    <property type="molecule type" value="Genomic_DNA"/>
</dbReference>
<evidence type="ECO:0000313" key="7">
    <source>
        <dbReference type="EMBL" id="WZJ20028.1"/>
    </source>
</evidence>
<comment type="similarity">
    <text evidence="2">Belongs to the histone-like protein H-NS family.</text>
</comment>
<accession>A0ABZ2XCC9</accession>
<dbReference type="SUPFAM" id="SSF81273">
    <property type="entry name" value="H-NS histone-like proteins"/>
    <property type="match status" value="1"/>
</dbReference>
<dbReference type="InterPro" id="IPR027444">
    <property type="entry name" value="H-NS_C_dom"/>
</dbReference>
<evidence type="ECO:0000256" key="4">
    <source>
        <dbReference type="ARBA" id="ARBA00023125"/>
    </source>
</evidence>
<evidence type="ECO:0000256" key="5">
    <source>
        <dbReference type="SAM" id="MobiDB-lite"/>
    </source>
</evidence>
<dbReference type="RefSeq" id="WP_341742911.1">
    <property type="nucleotide sequence ID" value="NZ_CP151406.1"/>
</dbReference>
<dbReference type="PANTHER" id="PTHR38097:SF2">
    <property type="entry name" value="DNA-BINDING PROTEIN STPA"/>
    <property type="match status" value="1"/>
</dbReference>
<feature type="domain" description="DNA-binding protein H-NS-like C-terminal" evidence="6">
    <location>
        <begin position="64"/>
        <end position="112"/>
    </location>
</feature>
<feature type="compositionally biased region" description="Polar residues" evidence="5">
    <location>
        <begin position="60"/>
        <end position="69"/>
    </location>
</feature>